<comment type="caution">
    <text evidence="1">The sequence shown here is derived from an EMBL/GenBank/DDBJ whole genome shotgun (WGS) entry which is preliminary data.</text>
</comment>
<sequence>MDDEELSDIEDQEYTFDFNFHFSRQVVNFDPVKIHRALYKLLRIENPITPRKFDTWPLFASLAGLCDVYTSPSEQDNDYRNVLSLRKVADSVIALNFHTYKNSNTPYFDFGYDLALIVEKISILLGCDDYTRLHDVRNDEDTWLDDLPKWTPHKTLSGVLSLANGFHDLTLLYTIASAAVYCIYLLFKHQFNPFGEFLFQLWENLSKVIMYGLEIDRRDEEQNFPGYPALIKQVVKGSAAVRAITAAVISSKDDEYVHDLQHVPIFVFMRPLGKKSITGALKDKADWTFFPERITSIDFDLPWPVILIGDKFDEDIAYMFEPRISARRKDNKHVGLNSDNYWDPGLHASYHANCPCVSQFKEQVNTIVNNVSKKTHEDHQLLEVILSVLKLVKPEDDPYPLQYDEWCTDLREMPRGKNCVMSDSFSQIFRPYAQQSDQFFESALDIIDNLDLFISTGNESVFQGSKIIRSLEWIGIYEHETGKRFRVLIPARKNDDFISTDFIVDWLNCEDNFLEILRHDHAFTYAMLDELLMAMGQRTQVFILLTTLPLNQWVVSYIHDLLTERRGEEVAQTRPADFAKYPFTRKGAVELTDHEKSVLLDLYFESLFSSLDDPASNKAGLKVVCIMITLLKKKGICLQSIHKFKIELQTWLVHNAGLGRLPEARELFFDNDDSQIPPDEPMPLEQFERDYLVEKSGPKLASLLCLIEFKNFERALLEVILFFSRHYLECREQLQFLLINSESMNILFDSELELVTIADYVFMYIHRALQLKNAKAVKDMLSWASLINTECEIDDIIKKSIESQ</sequence>
<dbReference type="GeneID" id="70237163"/>
<dbReference type="Proteomes" id="UP000769157">
    <property type="component" value="Unassembled WGS sequence"/>
</dbReference>
<name>A0A9P8T2L8_9ASCO</name>
<gene>
    <name evidence="1" type="ORF">OGAPHI_005199</name>
</gene>
<dbReference type="RefSeq" id="XP_046060132.1">
    <property type="nucleotide sequence ID" value="XM_046206359.1"/>
</dbReference>
<organism evidence="1 2">
    <name type="scientific">Ogataea philodendri</name>
    <dbReference type="NCBI Taxonomy" id="1378263"/>
    <lineage>
        <taxon>Eukaryota</taxon>
        <taxon>Fungi</taxon>
        <taxon>Dikarya</taxon>
        <taxon>Ascomycota</taxon>
        <taxon>Saccharomycotina</taxon>
        <taxon>Pichiomycetes</taxon>
        <taxon>Pichiales</taxon>
        <taxon>Pichiaceae</taxon>
        <taxon>Ogataea</taxon>
    </lineage>
</organism>
<reference evidence="1" key="1">
    <citation type="journal article" date="2021" name="Open Biol.">
        <title>Shared evolutionary footprints suggest mitochondrial oxidative damage underlies multiple complex I losses in fungi.</title>
        <authorList>
            <person name="Schikora-Tamarit M.A."/>
            <person name="Marcet-Houben M."/>
            <person name="Nosek J."/>
            <person name="Gabaldon T."/>
        </authorList>
    </citation>
    <scope>NUCLEOTIDE SEQUENCE</scope>
    <source>
        <strain evidence="1">CBS6075</strain>
    </source>
</reference>
<protein>
    <submittedName>
        <fullName evidence="1">Uncharacterized protein</fullName>
    </submittedName>
</protein>
<evidence type="ECO:0000313" key="2">
    <source>
        <dbReference type="Proteomes" id="UP000769157"/>
    </source>
</evidence>
<dbReference type="EMBL" id="JAEUBE010000366">
    <property type="protein sequence ID" value="KAH3663796.1"/>
    <property type="molecule type" value="Genomic_DNA"/>
</dbReference>
<dbReference type="AlphaFoldDB" id="A0A9P8T2L8"/>
<dbReference type="OrthoDB" id="3980110at2759"/>
<keyword evidence="2" id="KW-1185">Reference proteome</keyword>
<evidence type="ECO:0000313" key="1">
    <source>
        <dbReference type="EMBL" id="KAH3663796.1"/>
    </source>
</evidence>
<proteinExistence type="predicted"/>
<reference evidence="1" key="2">
    <citation type="submission" date="2021-01" db="EMBL/GenBank/DDBJ databases">
        <authorList>
            <person name="Schikora-Tamarit M.A."/>
        </authorList>
    </citation>
    <scope>NUCLEOTIDE SEQUENCE</scope>
    <source>
        <strain evidence="1">CBS6075</strain>
    </source>
</reference>
<accession>A0A9P8T2L8</accession>